<sequence length="263" mass="29138">MIIDAHEHVMTPVSLQLQKLQTAGIDRAILFGTTPHPERAQNFGELKEEMKVLFKILSGGVSKEANMARYEQNNLELAALVRDYPDKFYAFGSVPTGLTQGENGIWIERLAQSGFKGVGEFTLSDEQICELEPIFQALCDFSGLCVWVHTFFPLGRSGLEILMNLTKKYPKISVIFGHMGGYHWMDVIDFASVTKNTYIDLSAAFSTLALKMAISQLPEKCIFSSDAPYSEPLLCKDAVSFVSGNEQVREMVLGGNILRLIGG</sequence>
<dbReference type="SUPFAM" id="SSF51556">
    <property type="entry name" value="Metallo-dependent hydrolases"/>
    <property type="match status" value="1"/>
</dbReference>
<keyword evidence="4" id="KW-1185">Reference proteome</keyword>
<dbReference type="Pfam" id="PF04909">
    <property type="entry name" value="Amidohydro_2"/>
    <property type="match status" value="1"/>
</dbReference>
<dbReference type="GO" id="GO:0016787">
    <property type="term" value="F:hydrolase activity"/>
    <property type="evidence" value="ECO:0007669"/>
    <property type="project" value="UniProtKB-KW"/>
</dbReference>
<dbReference type="GO" id="GO:0016831">
    <property type="term" value="F:carboxy-lyase activity"/>
    <property type="evidence" value="ECO:0007669"/>
    <property type="project" value="InterPro"/>
</dbReference>
<gene>
    <name evidence="3" type="ORF">CCV52592_0925</name>
</gene>
<dbReference type="HOGENOM" id="CLU_1037416_0_0_7"/>
<dbReference type="AlphaFoldDB" id="A7H116"/>
<dbReference type="Gene3D" id="3.20.20.140">
    <property type="entry name" value="Metal-dependent hydrolases"/>
    <property type="match status" value="1"/>
</dbReference>
<evidence type="ECO:0000259" key="2">
    <source>
        <dbReference type="Pfam" id="PF04909"/>
    </source>
</evidence>
<evidence type="ECO:0000313" key="4">
    <source>
        <dbReference type="Proteomes" id="UP000006380"/>
    </source>
</evidence>
<keyword evidence="1" id="KW-0456">Lyase</keyword>
<proteinExistence type="predicted"/>
<feature type="domain" description="Amidohydrolase-related" evidence="2">
    <location>
        <begin position="70"/>
        <end position="262"/>
    </location>
</feature>
<reference evidence="3" key="1">
    <citation type="submission" date="2016-07" db="EMBL/GenBank/DDBJ databases">
        <title>Comparative genomics of the Campylobacter concisus group.</title>
        <authorList>
            <person name="Miller W.G."/>
            <person name="Yee E."/>
            <person name="Chapman M.H."/>
            <person name="Huynh S."/>
            <person name="Bono J.L."/>
            <person name="On S.L.W."/>
            <person name="StLeger J."/>
            <person name="Foster G."/>
            <person name="Parker C.T."/>
        </authorList>
    </citation>
    <scope>NUCLEOTIDE SEQUENCE</scope>
    <source>
        <strain evidence="3">525.92</strain>
    </source>
</reference>
<dbReference type="KEGG" id="ccv:CCV52592_0925"/>
<dbReference type="InterPro" id="IPR006680">
    <property type="entry name" value="Amidohydro-rel"/>
</dbReference>
<protein>
    <submittedName>
        <fullName evidence="3">Metal-dependent hydrolase/amidohydrolase</fullName>
    </submittedName>
</protein>
<dbReference type="GO" id="GO:0005737">
    <property type="term" value="C:cytoplasm"/>
    <property type="evidence" value="ECO:0007669"/>
    <property type="project" value="TreeGrafter"/>
</dbReference>
<keyword evidence="3" id="KW-0378">Hydrolase</keyword>
<dbReference type="InterPro" id="IPR032465">
    <property type="entry name" value="ACMSD"/>
</dbReference>
<dbReference type="Proteomes" id="UP000006380">
    <property type="component" value="Chromosome"/>
</dbReference>
<dbReference type="OrthoDB" id="1407586at2"/>
<dbReference type="GO" id="GO:0019748">
    <property type="term" value="P:secondary metabolic process"/>
    <property type="evidence" value="ECO:0007669"/>
    <property type="project" value="TreeGrafter"/>
</dbReference>
<dbReference type="RefSeq" id="WP_011992857.1">
    <property type="nucleotide sequence ID" value="NC_009715.2"/>
</dbReference>
<dbReference type="PANTHER" id="PTHR21240:SF28">
    <property type="entry name" value="ISO-OROTATE DECARBOXYLASE (EUROFUNG)"/>
    <property type="match status" value="1"/>
</dbReference>
<dbReference type="EMBL" id="CP000767">
    <property type="protein sequence ID" value="EAT99388.2"/>
    <property type="molecule type" value="Genomic_DNA"/>
</dbReference>
<evidence type="ECO:0000256" key="1">
    <source>
        <dbReference type="ARBA" id="ARBA00023239"/>
    </source>
</evidence>
<dbReference type="InterPro" id="IPR032466">
    <property type="entry name" value="Metal_Hydrolase"/>
</dbReference>
<dbReference type="PANTHER" id="PTHR21240">
    <property type="entry name" value="2-AMINO-3-CARBOXYLMUCONATE-6-SEMIALDEHYDE DECARBOXYLASE"/>
    <property type="match status" value="1"/>
</dbReference>
<name>A7H116_CAMC5</name>
<evidence type="ECO:0000313" key="3">
    <source>
        <dbReference type="EMBL" id="EAT99388.2"/>
    </source>
</evidence>
<accession>A7H116</accession>
<organism evidence="3 4">
    <name type="scientific">Campylobacter curvus (strain 525.92)</name>
    <dbReference type="NCBI Taxonomy" id="360105"/>
    <lineage>
        <taxon>Bacteria</taxon>
        <taxon>Pseudomonadati</taxon>
        <taxon>Campylobacterota</taxon>
        <taxon>Epsilonproteobacteria</taxon>
        <taxon>Campylobacterales</taxon>
        <taxon>Campylobacteraceae</taxon>
        <taxon>Campylobacter</taxon>
    </lineage>
</organism>